<feature type="region of interest" description="Disordered" evidence="1">
    <location>
        <begin position="95"/>
        <end position="114"/>
    </location>
</feature>
<dbReference type="Proteomes" id="UP000237144">
    <property type="component" value="Unassembled WGS sequence"/>
</dbReference>
<feature type="compositionally biased region" description="Low complexity" evidence="1">
    <location>
        <begin position="393"/>
        <end position="403"/>
    </location>
</feature>
<evidence type="ECO:0000313" key="2">
    <source>
        <dbReference type="EMBL" id="POY76732.1"/>
    </source>
</evidence>
<accession>A0A2S5BIZ0</accession>
<gene>
    <name evidence="2" type="ORF">BMF94_0324</name>
</gene>
<feature type="region of interest" description="Disordered" evidence="1">
    <location>
        <begin position="488"/>
        <end position="514"/>
    </location>
</feature>
<organism evidence="2 3">
    <name type="scientific">Rhodotorula taiwanensis</name>
    <dbReference type="NCBI Taxonomy" id="741276"/>
    <lineage>
        <taxon>Eukaryota</taxon>
        <taxon>Fungi</taxon>
        <taxon>Dikarya</taxon>
        <taxon>Basidiomycota</taxon>
        <taxon>Pucciniomycotina</taxon>
        <taxon>Microbotryomycetes</taxon>
        <taxon>Sporidiobolales</taxon>
        <taxon>Sporidiobolaceae</taxon>
        <taxon>Rhodotorula</taxon>
    </lineage>
</organism>
<evidence type="ECO:0000256" key="1">
    <source>
        <dbReference type="SAM" id="MobiDB-lite"/>
    </source>
</evidence>
<dbReference type="AlphaFoldDB" id="A0A2S5BIZ0"/>
<protein>
    <submittedName>
        <fullName evidence="2">Uncharacterized protein</fullName>
    </submittedName>
</protein>
<evidence type="ECO:0000313" key="3">
    <source>
        <dbReference type="Proteomes" id="UP000237144"/>
    </source>
</evidence>
<keyword evidence="3" id="KW-1185">Reference proteome</keyword>
<sequence>MYSRFGSPPPREGTFWSNPLFRDSEKFLSVELFLQAASKRLKRDCDSTVKLSKERPKMAAARCEQYENGCPFRLRAMRSESGTSWSVSTESCEWKHVHPGKTPSPTPPDAYSESEPYKTIARRTVVLYDKPTFFSDASRFFLDIRDRSNSAYGYPCVPFRQLATSLTAYCAGRYGSEHCDYKIRAIRAGSGWKAVPRECNWTHSHDAKQIEAKLSPPVDERLPARLPMPAVPRSDFMKVSEIPFPDSLRPRTKFPKMPQAGDVFRSPGSGLIAATANIVFEYGVSTESLWWNPVKGILACNHGRDTAAECGYRMRLGHTDEGSRVVLSSSNLSHNHGPAQVKRRVQAWLLAQDPPYIFDVVALRLPPLFGKLRRASPAASASDSRDAKRRRLSSPSRAASPLATSDRDPPRTPTLAVDAASKRAAGPIVKQEPIQDMVDAGLRSPEPRAFTSNEALVLAARVPTTSLKKEDCPVEAQAEPDRADTAGAIATDPVDSPNPVTSAVEPNSTAPKPETVERASAHALSTLDGTGVPTATETAGATARVSEATVAGDATAPCGSSPASATRVSAGKTEPTVQVFPKTVGTFTADKACGSALPGAAESTTVLPGSPPPVALDLESLAAAALHTSTTSPEDPDEPDQRDIRPDAIEAFLVAVEPALAPFASVLVAAGINSHQALVDFASLAPAIRRTLLRRLDKTAAGPSRAAIFTGLARNFPS</sequence>
<feature type="compositionally biased region" description="Polar residues" evidence="1">
    <location>
        <begin position="498"/>
        <end position="510"/>
    </location>
</feature>
<name>A0A2S5BIZ0_9BASI</name>
<comment type="caution">
    <text evidence="2">The sequence shown here is derived from an EMBL/GenBank/DDBJ whole genome shotgun (WGS) entry which is preliminary data.</text>
</comment>
<dbReference type="EMBL" id="PJQD01000002">
    <property type="protein sequence ID" value="POY76732.1"/>
    <property type="molecule type" value="Genomic_DNA"/>
</dbReference>
<reference evidence="2 3" key="1">
    <citation type="journal article" date="2018" name="Front. Microbiol.">
        <title>Prospects for Fungal Bioremediation of Acidic Radioactive Waste Sites: Characterization and Genome Sequence of Rhodotorula taiwanensis MD1149.</title>
        <authorList>
            <person name="Tkavc R."/>
            <person name="Matrosova V.Y."/>
            <person name="Grichenko O.E."/>
            <person name="Gostincar C."/>
            <person name="Volpe R.P."/>
            <person name="Klimenkova P."/>
            <person name="Gaidamakova E.K."/>
            <person name="Zhou C.E."/>
            <person name="Stewart B.J."/>
            <person name="Lyman M.G."/>
            <person name="Malfatti S.A."/>
            <person name="Rubinfeld B."/>
            <person name="Courtot M."/>
            <person name="Singh J."/>
            <person name="Dalgard C.L."/>
            <person name="Hamilton T."/>
            <person name="Frey K.G."/>
            <person name="Gunde-Cimerman N."/>
            <person name="Dugan L."/>
            <person name="Daly M.J."/>
        </authorList>
    </citation>
    <scope>NUCLEOTIDE SEQUENCE [LARGE SCALE GENOMIC DNA]</scope>
    <source>
        <strain evidence="2 3">MD1149</strain>
    </source>
</reference>
<feature type="region of interest" description="Disordered" evidence="1">
    <location>
        <begin position="374"/>
        <end position="424"/>
    </location>
</feature>
<proteinExistence type="predicted"/>